<feature type="transmembrane region" description="Helical" evidence="1">
    <location>
        <begin position="25"/>
        <end position="42"/>
    </location>
</feature>
<evidence type="ECO:0000313" key="2">
    <source>
        <dbReference type="EMBL" id="ADG36203.1"/>
    </source>
</evidence>
<gene>
    <name evidence="2" type="ORF">Acj61p238</name>
</gene>
<reference evidence="2 3" key="1">
    <citation type="journal article" date="2010" name="Virol. J.">
        <title>Genomes of the T4-related bacteriophages as windows on microbial genome evolution.</title>
        <authorList>
            <person name="Petrov V.M."/>
            <person name="Ratnayaka S."/>
            <person name="Nolan J.M."/>
            <person name="Miller E.S."/>
            <person name="Karam J.D."/>
        </authorList>
    </citation>
    <scope>NUCLEOTIDE SEQUENCE [LARGE SCALE GENOMIC DNA]</scope>
</reference>
<keyword evidence="1" id="KW-0812">Transmembrane</keyword>
<evidence type="ECO:0000313" key="3">
    <source>
        <dbReference type="Proteomes" id="UP000008730"/>
    </source>
</evidence>
<dbReference type="GeneID" id="9926128"/>
<dbReference type="RefSeq" id="YP_004009855.1">
    <property type="nucleotide sequence ID" value="NC_014661.1"/>
</dbReference>
<name>E5E4L9_9CAUD</name>
<sequence>MVFIVIIAMILSAHDLYVGDLTDNMIYFNWTVIVSGAVYFLMGGHND</sequence>
<proteinExistence type="predicted"/>
<protein>
    <submittedName>
        <fullName evidence="2">Uncharacterized protein</fullName>
    </submittedName>
</protein>
<evidence type="ECO:0000256" key="1">
    <source>
        <dbReference type="SAM" id="Phobius"/>
    </source>
</evidence>
<dbReference type="Proteomes" id="UP000008730">
    <property type="component" value="Segment"/>
</dbReference>
<dbReference type="KEGG" id="vg:9926128"/>
<keyword evidence="3" id="KW-1185">Reference proteome</keyword>
<dbReference type="EMBL" id="GU911519">
    <property type="protein sequence ID" value="ADG36203.1"/>
    <property type="molecule type" value="Genomic_DNA"/>
</dbReference>
<keyword evidence="1" id="KW-1133">Transmembrane helix</keyword>
<accession>E5E4L9</accession>
<organism evidence="2 3">
    <name type="scientific">Acinetobacter phage Acj61</name>
    <dbReference type="NCBI Taxonomy" id="760732"/>
    <lineage>
        <taxon>Viruses</taxon>
        <taxon>Duplodnaviria</taxon>
        <taxon>Heunggongvirae</taxon>
        <taxon>Uroviricota</taxon>
        <taxon>Caudoviricetes</taxon>
        <taxon>Pantevenvirales</taxon>
        <taxon>Straboviridae</taxon>
        <taxon>Twarogvirinae</taxon>
        <taxon>Lasallevirus</taxon>
        <taxon>Lasallevirus Acj61</taxon>
        <taxon>Acinetobacter virus Acj61</taxon>
    </lineage>
</organism>
<keyword evidence="1" id="KW-0472">Membrane</keyword>